<dbReference type="Proteomes" id="UP000293589">
    <property type="component" value="Chromosome"/>
</dbReference>
<proteinExistence type="predicted"/>
<dbReference type="NCBIfam" id="TIGR01554">
    <property type="entry name" value="major_cap_HK97"/>
    <property type="match status" value="1"/>
</dbReference>
<accession>A0A4P6DRG0</accession>
<dbReference type="SUPFAM" id="SSF56563">
    <property type="entry name" value="Major capsid protein gp5"/>
    <property type="match status" value="1"/>
</dbReference>
<name>A0A4P6DRG0_9BIFI</name>
<reference evidence="3 4" key="1">
    <citation type="submission" date="2019-01" db="EMBL/GenBank/DDBJ databases">
        <title>Complete genome sequence of Bifidobacterium gallinarum CACC 514.</title>
        <authorList>
            <person name="Jung M."/>
        </authorList>
    </citation>
    <scope>NUCLEOTIDE SEQUENCE [LARGE SCALE GENOMIC DNA]</scope>
    <source>
        <strain evidence="3 4">CACC 514</strain>
    </source>
</reference>
<dbReference type="Gene3D" id="3.30.2320.10">
    <property type="entry name" value="hypothetical protein PF0899 domain"/>
    <property type="match status" value="1"/>
</dbReference>
<gene>
    <name evidence="3" type="ORF">ESN35_03245</name>
</gene>
<evidence type="ECO:0000313" key="3">
    <source>
        <dbReference type="EMBL" id="QAY32551.1"/>
    </source>
</evidence>
<evidence type="ECO:0000256" key="1">
    <source>
        <dbReference type="ARBA" id="ARBA00004328"/>
    </source>
</evidence>
<sequence length="401" mass="43382">MDLMAQLAAEKKAAQDIITKGMENITPDEQKQLKEHYEQAKALNERVTLFKEASAGLDMLGSSDTRKEGARVNVKSLGDLYAAELNESGMSAKEGAKHGFATSDFKAASDTQSTGGSSGAYAPMLVQVDQNGVWPYERPLVVADLFSTGTMTGNSIKYPVYGALEGGAGMVAEGGQKPQLHLPDPTWELDALHEIAAWWKVTDDMAEDLPYIVSEINRHAQYNLKLQEEIQLLTGNGAGQNVNGLLNRGVQEIDQDTDTDMDRIYKAKMKVTEATGFTADAMVVNPSDYAALRLSKDANGQYYSGGPFTGAYGNVGAANVSMLWDIPVVITEAMTKGTVLVGAFKVGGTVYRKGGLRVESTNSHDTDFTNDLITYRVRERVALQVKYPKAFVKVTLGKAGK</sequence>
<dbReference type="EMBL" id="CP035464">
    <property type="protein sequence ID" value="QAY32551.1"/>
    <property type="molecule type" value="Genomic_DNA"/>
</dbReference>
<dbReference type="RefSeq" id="WP_129237046.1">
    <property type="nucleotide sequence ID" value="NZ_CP035464.1"/>
</dbReference>
<dbReference type="KEGG" id="bgx:ESN35_03245"/>
<dbReference type="AlphaFoldDB" id="A0A4P6DRG0"/>
<protein>
    <submittedName>
        <fullName evidence="3">Phage major capsid protein</fullName>
    </submittedName>
</protein>
<dbReference type="Gene3D" id="3.30.2400.10">
    <property type="entry name" value="Major capsid protein gp5"/>
    <property type="match status" value="1"/>
</dbReference>
<dbReference type="InterPro" id="IPR054612">
    <property type="entry name" value="Phage_capsid-like_C"/>
</dbReference>
<dbReference type="Pfam" id="PF05065">
    <property type="entry name" value="Phage_capsid"/>
    <property type="match status" value="1"/>
</dbReference>
<organism evidence="3 4">
    <name type="scientific">Bifidobacterium pullorum subsp. gallinarum</name>
    <dbReference type="NCBI Taxonomy" id="78344"/>
    <lineage>
        <taxon>Bacteria</taxon>
        <taxon>Bacillati</taxon>
        <taxon>Actinomycetota</taxon>
        <taxon>Actinomycetes</taxon>
        <taxon>Bifidobacteriales</taxon>
        <taxon>Bifidobacteriaceae</taxon>
        <taxon>Bifidobacterium</taxon>
    </lineage>
</organism>
<dbReference type="InterPro" id="IPR024455">
    <property type="entry name" value="Phage_capsid"/>
</dbReference>
<evidence type="ECO:0000313" key="4">
    <source>
        <dbReference type="Proteomes" id="UP000293589"/>
    </source>
</evidence>
<evidence type="ECO:0000259" key="2">
    <source>
        <dbReference type="Pfam" id="PF05065"/>
    </source>
</evidence>
<comment type="subcellular location">
    <subcellularLocation>
        <location evidence="1">Virion</location>
    </subcellularLocation>
</comment>
<feature type="domain" description="Phage capsid-like C-terminal" evidence="2">
    <location>
        <begin position="141"/>
        <end position="395"/>
    </location>
</feature>